<dbReference type="EMBL" id="AHKH01000008">
    <property type="protein sequence ID" value="EHQ63537.1"/>
    <property type="molecule type" value="Genomic_DNA"/>
</dbReference>
<feature type="domain" description="Transposase IS200-like" evidence="1">
    <location>
        <begin position="3"/>
        <end position="53"/>
    </location>
</feature>
<name>H3SC23_9BACL</name>
<dbReference type="InterPro" id="IPR036515">
    <property type="entry name" value="Transposase_17_sf"/>
</dbReference>
<accession>H3SC23</accession>
<comment type="caution">
    <text evidence="2">The sequence shown here is derived from an EMBL/GenBank/DDBJ whole genome shotgun (WGS) entry which is preliminary data.</text>
</comment>
<dbReference type="Pfam" id="PF01797">
    <property type="entry name" value="Y1_Tnp"/>
    <property type="match status" value="1"/>
</dbReference>
<sequence length="53" mass="6149">MVKQVEVRFKELVSTICGEHEWQVIVMKVIPDHLHLFLNVVPTYSPSDIMAKL</sequence>
<dbReference type="GO" id="GO:0006313">
    <property type="term" value="P:DNA transposition"/>
    <property type="evidence" value="ECO:0007669"/>
    <property type="project" value="InterPro"/>
</dbReference>
<evidence type="ECO:0000313" key="3">
    <source>
        <dbReference type="Proteomes" id="UP000003900"/>
    </source>
</evidence>
<dbReference type="Gene3D" id="3.30.70.1290">
    <property type="entry name" value="Transposase IS200-like"/>
    <property type="match status" value="1"/>
</dbReference>
<keyword evidence="3" id="KW-1185">Reference proteome</keyword>
<evidence type="ECO:0000313" key="2">
    <source>
        <dbReference type="EMBL" id="EHQ63537.1"/>
    </source>
</evidence>
<reference evidence="2 3" key="1">
    <citation type="journal article" date="2012" name="J. Bacteriol.">
        <title>Genome Sequence of the Pattern-Forming Social Bacterium Paenibacillus dendritiformis C454 Chiral Morphotype.</title>
        <authorList>
            <person name="Sirota-Madi A."/>
            <person name="Olender T."/>
            <person name="Helman Y."/>
            <person name="Brainis I."/>
            <person name="Finkelshtein A."/>
            <person name="Roth D."/>
            <person name="Hagai E."/>
            <person name="Leshkowitz D."/>
            <person name="Brodsky L."/>
            <person name="Galatenko V."/>
            <person name="Nikolaev V."/>
            <person name="Gutnick D.L."/>
            <person name="Lancet D."/>
            <person name="Ben-Jacob E."/>
        </authorList>
    </citation>
    <scope>NUCLEOTIDE SEQUENCE [LARGE SCALE GENOMIC DNA]</scope>
    <source>
        <strain evidence="2 3">C454</strain>
    </source>
</reference>
<organism evidence="2 3">
    <name type="scientific">Paenibacillus dendritiformis C454</name>
    <dbReference type="NCBI Taxonomy" id="1131935"/>
    <lineage>
        <taxon>Bacteria</taxon>
        <taxon>Bacillati</taxon>
        <taxon>Bacillota</taxon>
        <taxon>Bacilli</taxon>
        <taxon>Bacillales</taxon>
        <taxon>Paenibacillaceae</taxon>
        <taxon>Paenibacillus</taxon>
    </lineage>
</organism>
<dbReference type="STRING" id="1131935.PDENDC454_05296"/>
<dbReference type="Proteomes" id="UP000003900">
    <property type="component" value="Unassembled WGS sequence"/>
</dbReference>
<dbReference type="PATRIC" id="fig|1131935.3.peg.1055"/>
<dbReference type="AlphaFoldDB" id="H3SC23"/>
<dbReference type="SUPFAM" id="SSF143422">
    <property type="entry name" value="Transposase IS200-like"/>
    <property type="match status" value="1"/>
</dbReference>
<dbReference type="GO" id="GO:0004803">
    <property type="term" value="F:transposase activity"/>
    <property type="evidence" value="ECO:0007669"/>
    <property type="project" value="InterPro"/>
</dbReference>
<evidence type="ECO:0000259" key="1">
    <source>
        <dbReference type="Pfam" id="PF01797"/>
    </source>
</evidence>
<gene>
    <name evidence="2" type="ORF">PDENDC454_05296</name>
</gene>
<dbReference type="GO" id="GO:0003677">
    <property type="term" value="F:DNA binding"/>
    <property type="evidence" value="ECO:0007669"/>
    <property type="project" value="InterPro"/>
</dbReference>
<proteinExistence type="predicted"/>
<dbReference type="InterPro" id="IPR002686">
    <property type="entry name" value="Transposase_17"/>
</dbReference>
<protein>
    <submittedName>
        <fullName evidence="2">Transposase IS200-family protein</fullName>
    </submittedName>
</protein>